<accession>A0ABQ6EL98</accession>
<name>A0ABQ6EL98_9VIBR</name>
<reference evidence="2" key="1">
    <citation type="journal article" date="2019" name="Int. J. Syst. Evol. Microbiol.">
        <title>The Global Catalogue of Microorganisms (GCM) 10K type strain sequencing project: providing services to taxonomists for standard genome sequencing and annotation.</title>
        <authorList>
            <consortium name="The Broad Institute Genomics Platform"/>
            <consortium name="The Broad Institute Genome Sequencing Center for Infectious Disease"/>
            <person name="Wu L."/>
            <person name="Ma J."/>
        </authorList>
    </citation>
    <scope>NUCLEOTIDE SEQUENCE [LARGE SCALE GENOMIC DNA]</scope>
    <source>
        <strain evidence="2">NBRC 111146</strain>
    </source>
</reference>
<gene>
    <name evidence="1" type="ORF">GCM10007931_08820</name>
</gene>
<keyword evidence="2" id="KW-1185">Reference proteome</keyword>
<comment type="caution">
    <text evidence="1">The sequence shown here is derived from an EMBL/GenBank/DDBJ whole genome shotgun (WGS) entry which is preliminary data.</text>
</comment>
<protein>
    <submittedName>
        <fullName evidence="1">Uncharacterized protein</fullName>
    </submittedName>
</protein>
<organism evidence="1 2">
    <name type="scientific">Vibrio algivorus</name>
    <dbReference type="NCBI Taxonomy" id="1667024"/>
    <lineage>
        <taxon>Bacteria</taxon>
        <taxon>Pseudomonadati</taxon>
        <taxon>Pseudomonadota</taxon>
        <taxon>Gammaproteobacteria</taxon>
        <taxon>Vibrionales</taxon>
        <taxon>Vibrionaceae</taxon>
        <taxon>Vibrio</taxon>
    </lineage>
</organism>
<sequence>MISEKAPPIFLFYLDEMLSSEEQEDLYRINAMGNPTPDDLLDMSNIIANSRNLSKGTPIPVPLVGDLIGMIPDGYKQSVVKSVDMVKGIPVLKGNVNSATITLKSSSTDFVNAIMGVANYLFSQDDALPRVCFFSPELVVIGGVMLNMTKATKTDSNEQVISIELQRGDKQFFTRFHTLSQKAAEIWDITVNTIT</sequence>
<dbReference type="EMBL" id="BSPV01000003">
    <property type="protein sequence ID" value="GLT13908.1"/>
    <property type="molecule type" value="Genomic_DNA"/>
</dbReference>
<dbReference type="RefSeq" id="WP_089124283.1">
    <property type="nucleotide sequence ID" value="NZ_BSPV01000003.1"/>
</dbReference>
<evidence type="ECO:0000313" key="2">
    <source>
        <dbReference type="Proteomes" id="UP001157156"/>
    </source>
</evidence>
<proteinExistence type="predicted"/>
<evidence type="ECO:0000313" key="1">
    <source>
        <dbReference type="EMBL" id="GLT13908.1"/>
    </source>
</evidence>
<dbReference type="Proteomes" id="UP001157156">
    <property type="component" value="Unassembled WGS sequence"/>
</dbReference>